<dbReference type="AlphaFoldDB" id="A0A3A8MYN1"/>
<organism evidence="2 3">
    <name type="scientific">Corallococcus sicarius</name>
    <dbReference type="NCBI Taxonomy" id="2316726"/>
    <lineage>
        <taxon>Bacteria</taxon>
        <taxon>Pseudomonadati</taxon>
        <taxon>Myxococcota</taxon>
        <taxon>Myxococcia</taxon>
        <taxon>Myxococcales</taxon>
        <taxon>Cystobacterineae</taxon>
        <taxon>Myxococcaceae</taxon>
        <taxon>Corallococcus</taxon>
    </lineage>
</organism>
<dbReference type="InterPro" id="IPR002734">
    <property type="entry name" value="RibDG_C"/>
</dbReference>
<dbReference type="InterPro" id="IPR024072">
    <property type="entry name" value="DHFR-like_dom_sf"/>
</dbReference>
<feature type="domain" description="Bacterial bifunctional deaminase-reductase C-terminal" evidence="1">
    <location>
        <begin position="2"/>
        <end position="182"/>
    </location>
</feature>
<dbReference type="GO" id="GO:0009231">
    <property type="term" value="P:riboflavin biosynthetic process"/>
    <property type="evidence" value="ECO:0007669"/>
    <property type="project" value="InterPro"/>
</dbReference>
<sequence length="194" mass="20930">MRKLTYYVASSLDGFIASPTGGFDFFSMEPDYLDAIAAEYPETLPGAYRAFRGLTGPGRHFDTVLMGRRTYQVGLDAGTTNPYPQLASYVFSRSVLDSPDPTVTFSSTPLATVRELKARDGLGLWLCGGGALAAELLPEIDAFIIKLNPVIAGSGIKLVDLGFQPHRLRLTATRALSSGVVFLSYESTTPAQPR</sequence>
<dbReference type="SUPFAM" id="SSF53597">
    <property type="entry name" value="Dihydrofolate reductase-like"/>
    <property type="match status" value="1"/>
</dbReference>
<dbReference type="Proteomes" id="UP000273405">
    <property type="component" value="Unassembled WGS sequence"/>
</dbReference>
<gene>
    <name evidence="2" type="ORF">D7X12_30665</name>
</gene>
<dbReference type="Pfam" id="PF01872">
    <property type="entry name" value="RibD_C"/>
    <property type="match status" value="1"/>
</dbReference>
<dbReference type="Gene3D" id="3.40.430.10">
    <property type="entry name" value="Dihydrofolate Reductase, subunit A"/>
    <property type="match status" value="1"/>
</dbReference>
<evidence type="ECO:0000313" key="2">
    <source>
        <dbReference type="EMBL" id="RKH37126.1"/>
    </source>
</evidence>
<dbReference type="InterPro" id="IPR050765">
    <property type="entry name" value="Riboflavin_Biosynth_HTPR"/>
</dbReference>
<dbReference type="PANTHER" id="PTHR38011:SF11">
    <property type="entry name" value="2,5-DIAMINO-6-RIBOSYLAMINO-4(3H)-PYRIMIDINONE 5'-PHOSPHATE REDUCTASE"/>
    <property type="match status" value="1"/>
</dbReference>
<proteinExistence type="predicted"/>
<dbReference type="OrthoDB" id="2313602at2"/>
<dbReference type="RefSeq" id="WP_120628795.1">
    <property type="nucleotide sequence ID" value="NZ_RAWG01000259.1"/>
</dbReference>
<protein>
    <submittedName>
        <fullName evidence="2">Dihydrofolate reductase</fullName>
    </submittedName>
</protein>
<dbReference type="EMBL" id="RAWG01000259">
    <property type="protein sequence ID" value="RKH37126.1"/>
    <property type="molecule type" value="Genomic_DNA"/>
</dbReference>
<evidence type="ECO:0000259" key="1">
    <source>
        <dbReference type="Pfam" id="PF01872"/>
    </source>
</evidence>
<reference evidence="3" key="1">
    <citation type="submission" date="2018-09" db="EMBL/GenBank/DDBJ databases">
        <authorList>
            <person name="Livingstone P.G."/>
            <person name="Whitworth D.E."/>
        </authorList>
    </citation>
    <scope>NUCLEOTIDE SEQUENCE [LARGE SCALE GENOMIC DNA]</scope>
    <source>
        <strain evidence="3">CA040B</strain>
    </source>
</reference>
<evidence type="ECO:0000313" key="3">
    <source>
        <dbReference type="Proteomes" id="UP000273405"/>
    </source>
</evidence>
<name>A0A3A8MYN1_9BACT</name>
<comment type="caution">
    <text evidence="2">The sequence shown here is derived from an EMBL/GenBank/DDBJ whole genome shotgun (WGS) entry which is preliminary data.</text>
</comment>
<dbReference type="PANTHER" id="PTHR38011">
    <property type="entry name" value="DIHYDROFOLATE REDUCTASE FAMILY PROTEIN (AFU_ORTHOLOGUE AFUA_8G06820)"/>
    <property type="match status" value="1"/>
</dbReference>
<dbReference type="GO" id="GO:0008703">
    <property type="term" value="F:5-amino-6-(5-phosphoribosylamino)uracil reductase activity"/>
    <property type="evidence" value="ECO:0007669"/>
    <property type="project" value="InterPro"/>
</dbReference>
<keyword evidence="3" id="KW-1185">Reference proteome</keyword>
<accession>A0A3A8MYN1</accession>